<dbReference type="PANTHER" id="PTHR42756">
    <property type="entry name" value="TRANSCRIPTIONAL REGULATOR, MARR"/>
    <property type="match status" value="1"/>
</dbReference>
<dbReference type="SMART" id="SM00347">
    <property type="entry name" value="HTH_MARR"/>
    <property type="match status" value="1"/>
</dbReference>
<keyword evidence="3" id="KW-0804">Transcription</keyword>
<evidence type="ECO:0000256" key="1">
    <source>
        <dbReference type="ARBA" id="ARBA00023015"/>
    </source>
</evidence>
<dbReference type="Gene3D" id="1.10.10.10">
    <property type="entry name" value="Winged helix-like DNA-binding domain superfamily/Winged helix DNA-binding domain"/>
    <property type="match status" value="1"/>
</dbReference>
<protein>
    <submittedName>
        <fullName evidence="5">MarR family winged helix-turn-helix transcriptional regulator</fullName>
    </submittedName>
</protein>
<dbReference type="AlphaFoldDB" id="A0AA49FK89"/>
<dbReference type="GO" id="GO:0003677">
    <property type="term" value="F:DNA binding"/>
    <property type="evidence" value="ECO:0007669"/>
    <property type="project" value="UniProtKB-KW"/>
</dbReference>
<evidence type="ECO:0000256" key="2">
    <source>
        <dbReference type="ARBA" id="ARBA00023125"/>
    </source>
</evidence>
<dbReference type="PANTHER" id="PTHR42756:SF1">
    <property type="entry name" value="TRANSCRIPTIONAL REPRESSOR OF EMRAB OPERON"/>
    <property type="match status" value="1"/>
</dbReference>
<gene>
    <name evidence="5" type="ORF">OHM77_11830</name>
</gene>
<dbReference type="EMBL" id="CP107246">
    <property type="protein sequence ID" value="WIM05361.1"/>
    <property type="molecule type" value="Genomic_DNA"/>
</dbReference>
<dbReference type="KEGG" id="npv:OHM77_11830"/>
<evidence type="ECO:0000259" key="4">
    <source>
        <dbReference type="PROSITE" id="PS50995"/>
    </source>
</evidence>
<keyword evidence="1" id="KW-0805">Transcription regulation</keyword>
<dbReference type="Proteomes" id="UP001234916">
    <property type="component" value="Chromosome"/>
</dbReference>
<dbReference type="GO" id="GO:0003700">
    <property type="term" value="F:DNA-binding transcription factor activity"/>
    <property type="evidence" value="ECO:0007669"/>
    <property type="project" value="InterPro"/>
</dbReference>
<dbReference type="InterPro" id="IPR036390">
    <property type="entry name" value="WH_DNA-bd_sf"/>
</dbReference>
<accession>A0AA49FK89</accession>
<proteinExistence type="predicted"/>
<dbReference type="SUPFAM" id="SSF46785">
    <property type="entry name" value="Winged helix' DNA-binding domain"/>
    <property type="match status" value="1"/>
</dbReference>
<sequence>MNPEHPADPHTQMALQVVRQLRLLYGSVKHYFREVEEACGLSGSHLWVLQEIGRTPGIGVSDLAERMSIHQSTCSLLVEKLEARRLVEKRRLKDDQRRVGLHLSAEGRRVLEGAPGPDEGLLPEALVALPDSALRALHGSLSELVRNLRARDDRLADKPLSD</sequence>
<dbReference type="PROSITE" id="PS50995">
    <property type="entry name" value="HTH_MARR_2"/>
    <property type="match status" value="1"/>
</dbReference>
<keyword evidence="2" id="KW-0238">DNA-binding</keyword>
<name>A0AA49FK89_9PROT</name>
<reference evidence="5" key="1">
    <citation type="journal article" date="2023" name="Nat. Microbiol.">
        <title>Enrichment and characterization of a nitric oxide-reducing microbial community in a continuous bioreactor.</title>
        <authorList>
            <person name="Garrido-Amador P."/>
            <person name="Stortenbeker N."/>
            <person name="Wessels H.J.C.T."/>
            <person name="Speth D.R."/>
            <person name="Garcia-Heredia I."/>
            <person name="Kartal B."/>
        </authorList>
    </citation>
    <scope>NUCLEOTIDE SEQUENCE</scope>
    <source>
        <strain evidence="5">MAG1</strain>
    </source>
</reference>
<evidence type="ECO:0000313" key="5">
    <source>
        <dbReference type="EMBL" id="WIM05361.1"/>
    </source>
</evidence>
<evidence type="ECO:0000256" key="3">
    <source>
        <dbReference type="ARBA" id="ARBA00023163"/>
    </source>
</evidence>
<dbReference type="InterPro" id="IPR000835">
    <property type="entry name" value="HTH_MarR-typ"/>
</dbReference>
<feature type="domain" description="HTH marR-type" evidence="4">
    <location>
        <begin position="7"/>
        <end position="150"/>
    </location>
</feature>
<dbReference type="Pfam" id="PF12802">
    <property type="entry name" value="MarR_2"/>
    <property type="match status" value="1"/>
</dbReference>
<organism evidence="5">
    <name type="scientific">Candidatus Nitricoxidivorans perseverans</name>
    <dbReference type="NCBI Taxonomy" id="2975601"/>
    <lineage>
        <taxon>Bacteria</taxon>
        <taxon>Pseudomonadati</taxon>
        <taxon>Pseudomonadota</taxon>
        <taxon>Betaproteobacteria</taxon>
        <taxon>Nitrosomonadales</taxon>
        <taxon>Sterolibacteriaceae</taxon>
        <taxon>Candidatus Nitricoxidivorans</taxon>
    </lineage>
</organism>
<dbReference type="InterPro" id="IPR036388">
    <property type="entry name" value="WH-like_DNA-bd_sf"/>
</dbReference>